<gene>
    <name evidence="2" type="ORF">HETIRDRAFT_480022</name>
</gene>
<evidence type="ECO:0000313" key="3">
    <source>
        <dbReference type="Proteomes" id="UP000030671"/>
    </source>
</evidence>
<dbReference type="OrthoDB" id="5599552at2759"/>
<dbReference type="RefSeq" id="XP_009550906.1">
    <property type="nucleotide sequence ID" value="XM_009552611.1"/>
</dbReference>
<keyword evidence="3" id="KW-1185">Reference proteome</keyword>
<evidence type="ECO:0000313" key="2">
    <source>
        <dbReference type="EMBL" id="ETW77396.1"/>
    </source>
</evidence>
<dbReference type="GeneID" id="20677892"/>
<feature type="compositionally biased region" description="Basic and acidic residues" evidence="1">
    <location>
        <begin position="27"/>
        <end position="44"/>
    </location>
</feature>
<feature type="compositionally biased region" description="Pro residues" evidence="1">
    <location>
        <begin position="67"/>
        <end position="85"/>
    </location>
</feature>
<name>W4JWZ9_HETIT</name>
<dbReference type="EMBL" id="KI925463">
    <property type="protein sequence ID" value="ETW77396.1"/>
    <property type="molecule type" value="Genomic_DNA"/>
</dbReference>
<accession>W4JWZ9</accession>
<feature type="compositionally biased region" description="Low complexity" evidence="1">
    <location>
        <begin position="56"/>
        <end position="66"/>
    </location>
</feature>
<dbReference type="InParanoid" id="W4JWZ9"/>
<feature type="compositionally biased region" description="Gly residues" evidence="1">
    <location>
        <begin position="107"/>
        <end position="116"/>
    </location>
</feature>
<feature type="region of interest" description="Disordered" evidence="1">
    <location>
        <begin position="1"/>
        <end position="116"/>
    </location>
</feature>
<proteinExistence type="predicted"/>
<protein>
    <submittedName>
        <fullName evidence="2">Uncharacterized protein</fullName>
    </submittedName>
</protein>
<organism evidence="2 3">
    <name type="scientific">Heterobasidion irregulare (strain TC 32-1)</name>
    <dbReference type="NCBI Taxonomy" id="747525"/>
    <lineage>
        <taxon>Eukaryota</taxon>
        <taxon>Fungi</taxon>
        <taxon>Dikarya</taxon>
        <taxon>Basidiomycota</taxon>
        <taxon>Agaricomycotina</taxon>
        <taxon>Agaricomycetes</taxon>
        <taxon>Russulales</taxon>
        <taxon>Bondarzewiaceae</taxon>
        <taxon>Heterobasidion</taxon>
        <taxon>Heterobasidion annosum species complex</taxon>
    </lineage>
</organism>
<feature type="compositionally biased region" description="Basic and acidic residues" evidence="1">
    <location>
        <begin position="1"/>
        <end position="14"/>
    </location>
</feature>
<feature type="compositionally biased region" description="Polar residues" evidence="1">
    <location>
        <begin position="45"/>
        <end position="55"/>
    </location>
</feature>
<dbReference type="Proteomes" id="UP000030671">
    <property type="component" value="Unassembled WGS sequence"/>
</dbReference>
<reference evidence="2 3" key="1">
    <citation type="journal article" date="2012" name="New Phytol.">
        <title>Insight into trade-off between wood decay and parasitism from the genome of a fungal forest pathogen.</title>
        <authorList>
            <person name="Olson A."/>
            <person name="Aerts A."/>
            <person name="Asiegbu F."/>
            <person name="Belbahri L."/>
            <person name="Bouzid O."/>
            <person name="Broberg A."/>
            <person name="Canback B."/>
            <person name="Coutinho P.M."/>
            <person name="Cullen D."/>
            <person name="Dalman K."/>
            <person name="Deflorio G."/>
            <person name="van Diepen L.T."/>
            <person name="Dunand C."/>
            <person name="Duplessis S."/>
            <person name="Durling M."/>
            <person name="Gonthier P."/>
            <person name="Grimwood J."/>
            <person name="Fossdal C.G."/>
            <person name="Hansson D."/>
            <person name="Henrissat B."/>
            <person name="Hietala A."/>
            <person name="Himmelstrand K."/>
            <person name="Hoffmeister D."/>
            <person name="Hogberg N."/>
            <person name="James T.Y."/>
            <person name="Karlsson M."/>
            <person name="Kohler A."/>
            <person name="Kues U."/>
            <person name="Lee Y.H."/>
            <person name="Lin Y.C."/>
            <person name="Lind M."/>
            <person name="Lindquist E."/>
            <person name="Lombard V."/>
            <person name="Lucas S."/>
            <person name="Lunden K."/>
            <person name="Morin E."/>
            <person name="Murat C."/>
            <person name="Park J."/>
            <person name="Raffaello T."/>
            <person name="Rouze P."/>
            <person name="Salamov A."/>
            <person name="Schmutz J."/>
            <person name="Solheim H."/>
            <person name="Stahlberg J."/>
            <person name="Velez H."/>
            <person name="de Vries R.P."/>
            <person name="Wiebenga A."/>
            <person name="Woodward S."/>
            <person name="Yakovlev I."/>
            <person name="Garbelotto M."/>
            <person name="Martin F."/>
            <person name="Grigoriev I.V."/>
            <person name="Stenlid J."/>
        </authorList>
    </citation>
    <scope>NUCLEOTIDE SEQUENCE [LARGE SCALE GENOMIC DNA]</scope>
    <source>
        <strain evidence="2 3">TC 32-1</strain>
    </source>
</reference>
<dbReference type="KEGG" id="hir:HETIRDRAFT_480022"/>
<dbReference type="AlphaFoldDB" id="W4JWZ9"/>
<dbReference type="HOGENOM" id="CLU_2097191_0_0_1"/>
<sequence length="116" mass="12389">MDGARFKEQREGTKEASTSTAPRGHARGRDMKGSESENGTDRATSKQTEAGSTELASPRHASRATPAPAPRSPTRPRPDPSNPPHPRFRPAHTHSASPPLRDHGHVSGRGTGSTRL</sequence>
<evidence type="ECO:0000256" key="1">
    <source>
        <dbReference type="SAM" id="MobiDB-lite"/>
    </source>
</evidence>